<reference evidence="1" key="2">
    <citation type="journal article" date="2015" name="Fish Shellfish Immunol.">
        <title>Early steps in the European eel (Anguilla anguilla)-Vibrio vulnificus interaction in the gills: Role of the RtxA13 toxin.</title>
        <authorList>
            <person name="Callol A."/>
            <person name="Pajuelo D."/>
            <person name="Ebbesson L."/>
            <person name="Teles M."/>
            <person name="MacKenzie S."/>
            <person name="Amaro C."/>
        </authorList>
    </citation>
    <scope>NUCLEOTIDE SEQUENCE</scope>
</reference>
<accession>A0A0E9QBS9</accession>
<reference evidence="1" key="1">
    <citation type="submission" date="2014-11" db="EMBL/GenBank/DDBJ databases">
        <authorList>
            <person name="Amaro Gonzalez C."/>
        </authorList>
    </citation>
    <scope>NUCLEOTIDE SEQUENCE</scope>
</reference>
<sequence>MCKLLPALPLECGYQIVHQSSCALTRALSGSP</sequence>
<organism evidence="1">
    <name type="scientific">Anguilla anguilla</name>
    <name type="common">European freshwater eel</name>
    <name type="synonym">Muraena anguilla</name>
    <dbReference type="NCBI Taxonomy" id="7936"/>
    <lineage>
        <taxon>Eukaryota</taxon>
        <taxon>Metazoa</taxon>
        <taxon>Chordata</taxon>
        <taxon>Craniata</taxon>
        <taxon>Vertebrata</taxon>
        <taxon>Euteleostomi</taxon>
        <taxon>Actinopterygii</taxon>
        <taxon>Neopterygii</taxon>
        <taxon>Teleostei</taxon>
        <taxon>Anguilliformes</taxon>
        <taxon>Anguillidae</taxon>
        <taxon>Anguilla</taxon>
    </lineage>
</organism>
<evidence type="ECO:0000313" key="1">
    <source>
        <dbReference type="EMBL" id="JAH13563.1"/>
    </source>
</evidence>
<dbReference type="AlphaFoldDB" id="A0A0E9QBS9"/>
<proteinExistence type="predicted"/>
<name>A0A0E9QBS9_ANGAN</name>
<protein>
    <submittedName>
        <fullName evidence="1">Uncharacterized protein</fullName>
    </submittedName>
</protein>
<dbReference type="EMBL" id="GBXM01095014">
    <property type="protein sequence ID" value="JAH13563.1"/>
    <property type="molecule type" value="Transcribed_RNA"/>
</dbReference>